<accession>B1WSD3</accession>
<dbReference type="KEGG" id="cyt:cce_2571"/>
<gene>
    <name evidence="2" type="ordered locus">cce_2571</name>
</gene>
<dbReference type="HOGENOM" id="CLU_151356_0_0_3"/>
<organism evidence="2 3">
    <name type="scientific">Crocosphaera subtropica (strain ATCC 51142 / BH68)</name>
    <name type="common">Cyanothece sp. (strain ATCC 51142)</name>
    <dbReference type="NCBI Taxonomy" id="43989"/>
    <lineage>
        <taxon>Bacteria</taxon>
        <taxon>Bacillati</taxon>
        <taxon>Cyanobacteriota</taxon>
        <taxon>Cyanophyceae</taxon>
        <taxon>Oscillatoriophycideae</taxon>
        <taxon>Chroococcales</taxon>
        <taxon>Aphanothecaceae</taxon>
        <taxon>Crocosphaera</taxon>
        <taxon>Crocosphaera subtropica</taxon>
    </lineage>
</organism>
<protein>
    <submittedName>
        <fullName evidence="2">Uncharacterized protein</fullName>
    </submittedName>
</protein>
<dbReference type="STRING" id="43989.cce_2571"/>
<dbReference type="OrthoDB" id="516113at2"/>
<dbReference type="RefSeq" id="WP_009544739.1">
    <property type="nucleotide sequence ID" value="NC_010546.1"/>
</dbReference>
<sequence length="116" mass="13533">MEQANTPTTTDQSLNPSNGSFPASLEEIVIRVHRASQQFKDDPIELLELLRTLERLHQEIRVNLFEPSLPNTRNDLYDLLQDIEEMGGWPYIERMKLQAFLRNMASEMETSRQSKE</sequence>
<dbReference type="eggNOG" id="ENOG50330B3">
    <property type="taxonomic scope" value="Bacteria"/>
</dbReference>
<dbReference type="EMBL" id="CP000806">
    <property type="protein sequence ID" value="ACB51919.1"/>
    <property type="molecule type" value="Genomic_DNA"/>
</dbReference>
<dbReference type="Proteomes" id="UP000001203">
    <property type="component" value="Chromosome circular"/>
</dbReference>
<dbReference type="AlphaFoldDB" id="B1WSD3"/>
<name>B1WSD3_CROS5</name>
<evidence type="ECO:0000313" key="3">
    <source>
        <dbReference type="Proteomes" id="UP000001203"/>
    </source>
</evidence>
<evidence type="ECO:0000313" key="2">
    <source>
        <dbReference type="EMBL" id="ACB51919.1"/>
    </source>
</evidence>
<keyword evidence="3" id="KW-1185">Reference proteome</keyword>
<reference evidence="2 3" key="1">
    <citation type="journal article" date="2008" name="Proc. Natl. Acad. Sci. U.S.A.">
        <title>The genome of Cyanothece 51142, a unicellular diazotrophic cyanobacterium important in the marine nitrogen cycle.</title>
        <authorList>
            <person name="Welsh E.A."/>
            <person name="Liberton M."/>
            <person name="Stoeckel J."/>
            <person name="Loh T."/>
            <person name="Elvitigala T."/>
            <person name="Wang C."/>
            <person name="Wollam A."/>
            <person name="Fulton R.S."/>
            <person name="Clifton S.W."/>
            <person name="Jacobs J.M."/>
            <person name="Aurora R."/>
            <person name="Ghosh B.K."/>
            <person name="Sherman L.A."/>
            <person name="Smith R.D."/>
            <person name="Wilson R.K."/>
            <person name="Pakrasi H.B."/>
        </authorList>
    </citation>
    <scope>NUCLEOTIDE SEQUENCE [LARGE SCALE GENOMIC DNA]</scope>
    <source>
        <strain evidence="3">ATCC 51142 / BH68</strain>
    </source>
</reference>
<feature type="region of interest" description="Disordered" evidence="1">
    <location>
        <begin position="1"/>
        <end position="20"/>
    </location>
</feature>
<proteinExistence type="predicted"/>
<evidence type="ECO:0000256" key="1">
    <source>
        <dbReference type="SAM" id="MobiDB-lite"/>
    </source>
</evidence>